<evidence type="ECO:0000313" key="1">
    <source>
        <dbReference type="EMBL" id="UWX54982.1"/>
    </source>
</evidence>
<accession>A0ABY5Y7I6</accession>
<organism evidence="1 2">
    <name type="scientific">Maribacter litopenaei</name>
    <dbReference type="NCBI Taxonomy" id="2976127"/>
    <lineage>
        <taxon>Bacteria</taxon>
        <taxon>Pseudomonadati</taxon>
        <taxon>Bacteroidota</taxon>
        <taxon>Flavobacteriia</taxon>
        <taxon>Flavobacteriales</taxon>
        <taxon>Flavobacteriaceae</taxon>
        <taxon>Maribacter</taxon>
    </lineage>
</organism>
<sequence length="92" mass="10267">MHRNNCFAFSNTVPIEFRPAAEFSGATIEDQACFGDPSGSIQMNLLDDNGYQLTYYLFDFDIPQIDVINDNFNINDAIAANASGYFGNLMPR</sequence>
<dbReference type="EMBL" id="CP104205">
    <property type="protein sequence ID" value="UWX54982.1"/>
    <property type="molecule type" value="Genomic_DNA"/>
</dbReference>
<reference evidence="1" key="1">
    <citation type="submission" date="2022-09" db="EMBL/GenBank/DDBJ databases">
        <title>Maribacter litopenaei sp. nov., isolated from the intestinal tract of the Pacific White Shrimp, Litopenaeus vannamei.</title>
        <authorList>
            <person name="Kim S.Y."/>
            <person name="Hwang C.Y."/>
        </authorList>
    </citation>
    <scope>NUCLEOTIDE SEQUENCE</scope>
    <source>
        <strain evidence="1">HL-LV01</strain>
    </source>
</reference>
<protein>
    <submittedName>
        <fullName evidence="1">Uncharacterized protein</fullName>
    </submittedName>
</protein>
<dbReference type="Proteomes" id="UP001059209">
    <property type="component" value="Chromosome"/>
</dbReference>
<gene>
    <name evidence="1" type="ORF">NYZ99_20070</name>
</gene>
<dbReference type="RefSeq" id="WP_260572834.1">
    <property type="nucleotide sequence ID" value="NZ_CP104205.1"/>
</dbReference>
<evidence type="ECO:0000313" key="2">
    <source>
        <dbReference type="Proteomes" id="UP001059209"/>
    </source>
</evidence>
<name>A0ABY5Y7I6_9FLAO</name>
<keyword evidence="2" id="KW-1185">Reference proteome</keyword>
<proteinExistence type="predicted"/>